<dbReference type="GO" id="GO:0070006">
    <property type="term" value="F:metalloaminopeptidase activity"/>
    <property type="evidence" value="ECO:0007669"/>
    <property type="project" value="InterPro"/>
</dbReference>
<dbReference type="Proteomes" id="UP000056750">
    <property type="component" value="Chromosome"/>
</dbReference>
<dbReference type="EMBL" id="CP013926">
    <property type="protein sequence ID" value="AMJ75865.1"/>
    <property type="molecule type" value="Genomic_DNA"/>
</dbReference>
<dbReference type="InterPro" id="IPR008330">
    <property type="entry name" value="Pept_M17_PepB"/>
</dbReference>
<dbReference type="EMBL" id="JAUOQI010000023">
    <property type="protein sequence ID" value="MDO6579635.1"/>
    <property type="molecule type" value="Genomic_DNA"/>
</dbReference>
<dbReference type="NCBIfam" id="NF003450">
    <property type="entry name" value="PRK05015.1"/>
    <property type="match status" value="1"/>
</dbReference>
<evidence type="ECO:0000313" key="9">
    <source>
        <dbReference type="EMBL" id="AMJ75865.1"/>
    </source>
</evidence>
<evidence type="ECO:0000256" key="3">
    <source>
        <dbReference type="ARBA" id="ARBA00022490"/>
    </source>
</evidence>
<keyword evidence="11" id="KW-1185">Reference proteome</keyword>
<dbReference type="InterPro" id="IPR000819">
    <property type="entry name" value="Peptidase_M17_C"/>
</dbReference>
<keyword evidence="2 10" id="KW-0031">Aminopeptidase</keyword>
<evidence type="ECO:0000256" key="5">
    <source>
        <dbReference type="ARBA" id="ARBA00022723"/>
    </source>
</evidence>
<evidence type="ECO:0000313" key="12">
    <source>
        <dbReference type="Proteomes" id="UP001170717"/>
    </source>
</evidence>
<evidence type="ECO:0000256" key="7">
    <source>
        <dbReference type="ARBA" id="ARBA00023211"/>
    </source>
</evidence>
<protein>
    <submittedName>
        <fullName evidence="9 10">Aminopeptidase</fullName>
        <ecNumber evidence="10">3.4.11.23</ecNumber>
    </submittedName>
</protein>
<name>A0AAW7Z6X4_9ALTE</name>
<evidence type="ECO:0000256" key="6">
    <source>
        <dbReference type="ARBA" id="ARBA00022801"/>
    </source>
</evidence>
<dbReference type="Pfam" id="PF00883">
    <property type="entry name" value="Peptidase_M17"/>
    <property type="match status" value="1"/>
</dbReference>
<sequence length="433" mass="46019">MAEFTVSLSSDKANSAWGENTKLSFSENGAVIHLPIGDNSDSGALERTIQQVARKLDGLNIPEVALTGKWTKEQQWAFALSFTRARNPSTIKWADNDDKQWLEQNYAALLFTRQLVNDTPEDLSPETLAQRAAVWLSELGKEHVSYTMTVGEELKDAGWTGIYNVGRGSERPPVMLELDYNPTGDPDAPVEAVLVGKGITFDSGGYSIKSSEGMLDMKCDMGGAATVTGALGLAISQGISKRLKLILCCAENLISGHAYKLGDVLTYKNGVTVEVVNTDAEGRLVLADGLMAATETGAPLIIDAATLTGAAVVALGSDYHAVFSMDDNARSQMLAAASAENERFWPLPIEPFHAERCPSAFADTANSRPMKGGGGGGASNAAGFLSRFVNPEGKGWVHLDLAAAYHGGATAEMPVGATAKGIRSIARMLQDFK</sequence>
<evidence type="ECO:0000256" key="4">
    <source>
        <dbReference type="ARBA" id="ARBA00022670"/>
    </source>
</evidence>
<dbReference type="InterPro" id="IPR011356">
    <property type="entry name" value="Leucine_aapep/pepB"/>
</dbReference>
<dbReference type="RefSeq" id="WP_057795723.1">
    <property type="nucleotide sequence ID" value="NZ_CAXIBE010000042.1"/>
</dbReference>
<keyword evidence="6 10" id="KW-0378">Hydrolase</keyword>
<keyword evidence="4" id="KW-0645">Protease</keyword>
<evidence type="ECO:0000313" key="10">
    <source>
        <dbReference type="EMBL" id="MDO6579635.1"/>
    </source>
</evidence>
<dbReference type="PRINTS" id="PR00481">
    <property type="entry name" value="LAMNOPPTDASE"/>
</dbReference>
<dbReference type="EC" id="3.4.11.23" evidence="10"/>
<evidence type="ECO:0000313" key="11">
    <source>
        <dbReference type="Proteomes" id="UP000056750"/>
    </source>
</evidence>
<dbReference type="PANTHER" id="PTHR11963:SF20">
    <property type="entry name" value="PEPTIDASE B"/>
    <property type="match status" value="1"/>
</dbReference>
<dbReference type="GO" id="GO:0005737">
    <property type="term" value="C:cytoplasm"/>
    <property type="evidence" value="ECO:0007669"/>
    <property type="project" value="InterPro"/>
</dbReference>
<keyword evidence="5" id="KW-0479">Metal-binding</keyword>
<dbReference type="GO" id="GO:0006508">
    <property type="term" value="P:proteolysis"/>
    <property type="evidence" value="ECO:0007669"/>
    <property type="project" value="UniProtKB-KW"/>
</dbReference>
<dbReference type="Pfam" id="PF12404">
    <property type="entry name" value="DUF3663"/>
    <property type="match status" value="1"/>
</dbReference>
<reference evidence="9 11" key="1">
    <citation type="submission" date="2015-12" db="EMBL/GenBank/DDBJ databases">
        <title>Intraspecies pangenome expansion in the marine bacterium Alteromonas.</title>
        <authorList>
            <person name="Lopez-Perez M."/>
            <person name="Rodriguez-Valera F."/>
        </authorList>
    </citation>
    <scope>NUCLEOTIDE SEQUENCE [LARGE SCALE GENOMIC DNA]</scope>
    <source>
        <strain evidence="9 11">LMG 21861</strain>
    </source>
</reference>
<dbReference type="CDD" id="cd00433">
    <property type="entry name" value="Peptidase_M17"/>
    <property type="match status" value="1"/>
</dbReference>
<dbReference type="PIRSF" id="PIRSF036388">
    <property type="entry name" value="Ctsl_amnpptdse_B"/>
    <property type="match status" value="1"/>
</dbReference>
<feature type="domain" description="Cytosol aminopeptidase" evidence="8">
    <location>
        <begin position="277"/>
        <end position="284"/>
    </location>
</feature>
<keyword evidence="7" id="KW-0464">Manganese</keyword>
<dbReference type="AlphaFoldDB" id="A0AAW7Z6X4"/>
<reference evidence="10" key="2">
    <citation type="submission" date="2023-07" db="EMBL/GenBank/DDBJ databases">
        <title>Genome content predicts the carbon catabolic preferences of heterotrophic bacteria.</title>
        <authorList>
            <person name="Gralka M."/>
        </authorList>
    </citation>
    <scope>NUCLEOTIDE SEQUENCE</scope>
    <source>
        <strain evidence="10">F2M12</strain>
    </source>
</reference>
<comment type="similarity">
    <text evidence="1">Belongs to the peptidase M17 family.</text>
</comment>
<dbReference type="Gene3D" id="3.40.630.10">
    <property type="entry name" value="Zn peptidases"/>
    <property type="match status" value="1"/>
</dbReference>
<dbReference type="PROSITE" id="PS00631">
    <property type="entry name" value="CYTOSOL_AP"/>
    <property type="match status" value="1"/>
</dbReference>
<dbReference type="Proteomes" id="UP001170717">
    <property type="component" value="Unassembled WGS sequence"/>
</dbReference>
<evidence type="ECO:0000256" key="2">
    <source>
        <dbReference type="ARBA" id="ARBA00022438"/>
    </source>
</evidence>
<proteinExistence type="inferred from homology"/>
<dbReference type="KEGG" id="asq:AVL57_18980"/>
<evidence type="ECO:0000256" key="1">
    <source>
        <dbReference type="ARBA" id="ARBA00009528"/>
    </source>
</evidence>
<keyword evidence="3" id="KW-0963">Cytoplasm</keyword>
<organism evidence="10 12">
    <name type="scientific">Alteromonas stellipolaris</name>
    <dbReference type="NCBI Taxonomy" id="233316"/>
    <lineage>
        <taxon>Bacteria</taxon>
        <taxon>Pseudomonadati</taxon>
        <taxon>Pseudomonadota</taxon>
        <taxon>Gammaproteobacteria</taxon>
        <taxon>Alteromonadales</taxon>
        <taxon>Alteromonadaceae</taxon>
        <taxon>Alteromonas/Salinimonas group</taxon>
        <taxon>Alteromonas</taxon>
    </lineage>
</organism>
<accession>A0AAW7Z6X4</accession>
<dbReference type="SUPFAM" id="SSF53187">
    <property type="entry name" value="Zn-dependent exopeptidases"/>
    <property type="match status" value="1"/>
</dbReference>
<dbReference type="InterPro" id="IPR047620">
    <property type="entry name" value="M17_PepB-like_N"/>
</dbReference>
<evidence type="ECO:0000259" key="8">
    <source>
        <dbReference type="PROSITE" id="PS00631"/>
    </source>
</evidence>
<gene>
    <name evidence="10" type="primary">pepB</name>
    <name evidence="9" type="ORF">AVL57_18980</name>
    <name evidence="10" type="ORF">Q4527_19720</name>
</gene>
<dbReference type="PANTHER" id="PTHR11963">
    <property type="entry name" value="LEUCINE AMINOPEPTIDASE-RELATED"/>
    <property type="match status" value="1"/>
</dbReference>
<dbReference type="GO" id="GO:0030145">
    <property type="term" value="F:manganese ion binding"/>
    <property type="evidence" value="ECO:0007669"/>
    <property type="project" value="InterPro"/>
</dbReference>